<dbReference type="RefSeq" id="WP_226830127.1">
    <property type="nucleotide sequence ID" value="NZ_CP005986.1"/>
</dbReference>
<dbReference type="Proteomes" id="UP000005522">
    <property type="component" value="Chromosome"/>
</dbReference>
<dbReference type="AlphaFoldDB" id="A0A059ZZK4"/>
<dbReference type="HOGENOM" id="CLU_854279_0_0_6"/>
<gene>
    <name evidence="1" type="ORF">Acaty_c1582</name>
</gene>
<evidence type="ECO:0008006" key="3">
    <source>
        <dbReference type="Google" id="ProtNLM"/>
    </source>
</evidence>
<reference evidence="1 2" key="1">
    <citation type="journal article" date="2009" name="J. Bacteriol.">
        <title>Draft genome sequence of the extremely acidophilic bacterium Acidithiobacillus caldus ATCC 51756 reveals metabolic versatility in the genus Acidithiobacillus.</title>
        <authorList>
            <person name="Valdes J."/>
            <person name="Quatrini R."/>
            <person name="Hallberg K."/>
            <person name="Dopson M."/>
            <person name="Valenzuela P.D."/>
            <person name="Holmes D.S."/>
        </authorList>
    </citation>
    <scope>NUCLEOTIDE SEQUENCE [LARGE SCALE GENOMIC DNA]</scope>
    <source>
        <strain evidence="2">ATCC 51756 / DSM 8584 / KU</strain>
    </source>
</reference>
<evidence type="ECO:0000313" key="1">
    <source>
        <dbReference type="EMBL" id="AIA55446.1"/>
    </source>
</evidence>
<dbReference type="KEGG" id="acz:Acaty_c1582"/>
<proteinExistence type="predicted"/>
<dbReference type="EMBL" id="CP005986">
    <property type="protein sequence ID" value="AIA55446.1"/>
    <property type="molecule type" value="Genomic_DNA"/>
</dbReference>
<dbReference type="Gene3D" id="1.25.40.10">
    <property type="entry name" value="Tetratricopeptide repeat domain"/>
    <property type="match status" value="1"/>
</dbReference>
<name>A0A059ZZK4_ACICK</name>
<dbReference type="SUPFAM" id="SSF48452">
    <property type="entry name" value="TPR-like"/>
    <property type="match status" value="1"/>
</dbReference>
<protein>
    <recommendedName>
        <fullName evidence="3">Tetratricopeptide repeat protein</fullName>
    </recommendedName>
</protein>
<sequence>MLMEIALGLQRRPHEPTDLAYANDLYNEALQICPKDDRLLYGRLLAGQGSALMAIPEGHELLQQALERFQSAEVTLRDLATPEELAELEMNIGLVLQTLAVEGKAHFADAVRRYHSALKIFTAENHPREFAIIQNNIATAYLSMTMGEEAGKMREALAVQAYEAALKVLRLEDHPNEYAMLQNNLGNALQYASSSHPVENNLRAVQCYEEALKVRTATDRPLEYANTISNLANALSNLPDDSERPELGQSKNLDRARYLYAEAEAIFREHGEVAKARLVAETLQEIREYMFGADRVH</sequence>
<dbReference type="InterPro" id="IPR011990">
    <property type="entry name" value="TPR-like_helical_dom_sf"/>
</dbReference>
<dbReference type="eggNOG" id="COG0457">
    <property type="taxonomic scope" value="Bacteria"/>
</dbReference>
<organism evidence="1 2">
    <name type="scientific">Acidithiobacillus caldus (strain ATCC 51756 / DSM 8584 / KU)</name>
    <dbReference type="NCBI Taxonomy" id="637389"/>
    <lineage>
        <taxon>Bacteria</taxon>
        <taxon>Pseudomonadati</taxon>
        <taxon>Pseudomonadota</taxon>
        <taxon>Acidithiobacillia</taxon>
        <taxon>Acidithiobacillales</taxon>
        <taxon>Acidithiobacillaceae</taxon>
        <taxon>Acidithiobacillus</taxon>
    </lineage>
</organism>
<accession>A0A059ZZK4</accession>
<evidence type="ECO:0000313" key="2">
    <source>
        <dbReference type="Proteomes" id="UP000005522"/>
    </source>
</evidence>